<dbReference type="InterPro" id="IPR013098">
    <property type="entry name" value="Ig_I-set"/>
</dbReference>
<dbReference type="Pfam" id="PF07679">
    <property type="entry name" value="I-set"/>
    <property type="match status" value="16"/>
</dbReference>
<feature type="domain" description="Ig-like" evidence="8">
    <location>
        <begin position="1126"/>
        <end position="1216"/>
    </location>
</feature>
<dbReference type="PANTHER" id="PTHR45080">
    <property type="entry name" value="CONTACTIN 5"/>
    <property type="match status" value="1"/>
</dbReference>
<reference evidence="9 10" key="1">
    <citation type="submission" date="2014-03" db="EMBL/GenBank/DDBJ databases">
        <title>Draft genome of the hookworm Oesophagostomum dentatum.</title>
        <authorList>
            <person name="Mitreva M."/>
        </authorList>
    </citation>
    <scope>NUCLEOTIDE SEQUENCE [LARGE SCALE GENOMIC DNA]</scope>
    <source>
        <strain evidence="9 10">OD-Hann</strain>
    </source>
</reference>
<dbReference type="GO" id="GO:0005886">
    <property type="term" value="C:plasma membrane"/>
    <property type="evidence" value="ECO:0007669"/>
    <property type="project" value="TreeGrafter"/>
</dbReference>
<dbReference type="InterPro" id="IPR036179">
    <property type="entry name" value="Ig-like_dom_sf"/>
</dbReference>
<dbReference type="FunFam" id="2.60.40.10:FF:000507">
    <property type="entry name" value="Muscle M-line assembly protein unc-89"/>
    <property type="match status" value="1"/>
</dbReference>
<evidence type="ECO:0000256" key="2">
    <source>
        <dbReference type="ARBA" id="ARBA00006692"/>
    </source>
</evidence>
<dbReference type="SUPFAM" id="SSF48726">
    <property type="entry name" value="Immunoglobulin"/>
    <property type="match status" value="17"/>
</dbReference>
<keyword evidence="3" id="KW-0963">Cytoplasm</keyword>
<feature type="domain" description="Ig-like" evidence="8">
    <location>
        <begin position="466"/>
        <end position="558"/>
    </location>
</feature>
<dbReference type="GO" id="GO:0043025">
    <property type="term" value="C:neuronal cell body"/>
    <property type="evidence" value="ECO:0007669"/>
    <property type="project" value="TreeGrafter"/>
</dbReference>
<feature type="domain" description="Ig-like" evidence="8">
    <location>
        <begin position="1227"/>
        <end position="1316"/>
    </location>
</feature>
<dbReference type="OrthoDB" id="5969272at2759"/>
<dbReference type="CDD" id="cd00096">
    <property type="entry name" value="Ig"/>
    <property type="match status" value="1"/>
</dbReference>
<dbReference type="SMART" id="SM00406">
    <property type="entry name" value="IGv"/>
    <property type="match status" value="3"/>
</dbReference>
<dbReference type="FunFam" id="2.60.40.10:FF:000345">
    <property type="entry name" value="Muscle M-line assembly protein unc-89"/>
    <property type="match status" value="4"/>
</dbReference>
<evidence type="ECO:0000259" key="8">
    <source>
        <dbReference type="PROSITE" id="PS50835"/>
    </source>
</evidence>
<feature type="domain" description="Ig-like" evidence="8">
    <location>
        <begin position="612"/>
        <end position="730"/>
    </location>
</feature>
<dbReference type="Proteomes" id="UP000053660">
    <property type="component" value="Unassembled WGS sequence"/>
</dbReference>
<dbReference type="GO" id="GO:0030424">
    <property type="term" value="C:axon"/>
    <property type="evidence" value="ECO:0007669"/>
    <property type="project" value="TreeGrafter"/>
</dbReference>
<feature type="domain" description="Ig-like" evidence="8">
    <location>
        <begin position="1439"/>
        <end position="1510"/>
    </location>
</feature>
<dbReference type="InterPro" id="IPR007110">
    <property type="entry name" value="Ig-like_dom"/>
</dbReference>
<feature type="domain" description="Ig-like" evidence="8">
    <location>
        <begin position="1022"/>
        <end position="1113"/>
    </location>
</feature>
<dbReference type="FunFam" id="2.60.40.10:FF:000032">
    <property type="entry name" value="palladin isoform X1"/>
    <property type="match status" value="1"/>
</dbReference>
<evidence type="ECO:0000256" key="5">
    <source>
        <dbReference type="ARBA" id="ARBA00022737"/>
    </source>
</evidence>
<feature type="domain" description="Ig-like" evidence="8">
    <location>
        <begin position="282"/>
        <end position="367"/>
    </location>
</feature>
<dbReference type="InterPro" id="IPR003599">
    <property type="entry name" value="Ig_sub"/>
</dbReference>
<dbReference type="InterPro" id="IPR050958">
    <property type="entry name" value="Cell_Adh-Cytoskel_Orgn"/>
</dbReference>
<feature type="domain" description="Ig-like" evidence="8">
    <location>
        <begin position="1525"/>
        <end position="1616"/>
    </location>
</feature>
<feature type="domain" description="Ig-like" evidence="8">
    <location>
        <begin position="1"/>
        <end position="79"/>
    </location>
</feature>
<gene>
    <name evidence="9" type="ORF">OESDEN_08277</name>
</gene>
<keyword evidence="6" id="KW-1015">Disulfide bond</keyword>
<dbReference type="Gene3D" id="2.60.40.10">
    <property type="entry name" value="Immunoglobulins"/>
    <property type="match status" value="18"/>
</dbReference>
<dbReference type="GO" id="GO:0008046">
    <property type="term" value="F:axon guidance receptor activity"/>
    <property type="evidence" value="ECO:0007669"/>
    <property type="project" value="TreeGrafter"/>
</dbReference>
<dbReference type="EMBL" id="KN551767">
    <property type="protein sequence ID" value="KHJ91843.1"/>
    <property type="molecule type" value="Genomic_DNA"/>
</dbReference>
<dbReference type="GO" id="GO:0050808">
    <property type="term" value="P:synapse organization"/>
    <property type="evidence" value="ECO:0007669"/>
    <property type="project" value="TreeGrafter"/>
</dbReference>
<feature type="domain" description="Ig-like" evidence="8">
    <location>
        <begin position="930"/>
        <end position="1018"/>
    </location>
</feature>
<feature type="domain" description="Ig-like" evidence="8">
    <location>
        <begin position="185"/>
        <end position="270"/>
    </location>
</feature>
<organism evidence="9 10">
    <name type="scientific">Oesophagostomum dentatum</name>
    <name type="common">Nodular worm</name>
    <dbReference type="NCBI Taxonomy" id="61180"/>
    <lineage>
        <taxon>Eukaryota</taxon>
        <taxon>Metazoa</taxon>
        <taxon>Ecdysozoa</taxon>
        <taxon>Nematoda</taxon>
        <taxon>Chromadorea</taxon>
        <taxon>Rhabditida</taxon>
        <taxon>Rhabditina</taxon>
        <taxon>Rhabditomorpha</taxon>
        <taxon>Strongyloidea</taxon>
        <taxon>Strongylidae</taxon>
        <taxon>Oesophagostomum</taxon>
    </lineage>
</organism>
<name>A0A0B1T2Q2_OESDE</name>
<evidence type="ECO:0000256" key="4">
    <source>
        <dbReference type="ARBA" id="ARBA00022729"/>
    </source>
</evidence>
<evidence type="ECO:0000256" key="3">
    <source>
        <dbReference type="ARBA" id="ARBA00022490"/>
    </source>
</evidence>
<feature type="domain" description="Ig-like" evidence="8">
    <location>
        <begin position="831"/>
        <end position="918"/>
    </location>
</feature>
<dbReference type="FunFam" id="2.60.40.10:FF:000107">
    <property type="entry name" value="Myosin, light chain kinase a"/>
    <property type="match status" value="3"/>
</dbReference>
<dbReference type="GO" id="GO:0007156">
    <property type="term" value="P:homophilic cell adhesion via plasma membrane adhesion molecules"/>
    <property type="evidence" value="ECO:0007669"/>
    <property type="project" value="TreeGrafter"/>
</dbReference>
<accession>A0A0B1T2Q2</accession>
<protein>
    <submittedName>
        <fullName evidence="9">Immunoglobulin I-set domain protein</fullName>
    </submittedName>
</protein>
<dbReference type="SMART" id="SM00408">
    <property type="entry name" value="IGc2"/>
    <property type="match status" value="12"/>
</dbReference>
<dbReference type="PROSITE" id="PS50835">
    <property type="entry name" value="IG_LIKE"/>
    <property type="match status" value="17"/>
</dbReference>
<feature type="domain" description="Ig-like" evidence="8">
    <location>
        <begin position="1333"/>
        <end position="1424"/>
    </location>
</feature>
<dbReference type="GO" id="GO:0031672">
    <property type="term" value="C:A band"/>
    <property type="evidence" value="ECO:0007669"/>
    <property type="project" value="UniProtKB-SubCell"/>
</dbReference>
<feature type="domain" description="Ig-like" evidence="8">
    <location>
        <begin position="1633"/>
        <end position="1722"/>
    </location>
</feature>
<dbReference type="InterPro" id="IPR013783">
    <property type="entry name" value="Ig-like_fold"/>
</dbReference>
<keyword evidence="4" id="KW-0732">Signal</keyword>
<dbReference type="PANTHER" id="PTHR45080:SF8">
    <property type="entry name" value="IG-LIKE DOMAIN-CONTAINING PROTEIN"/>
    <property type="match status" value="1"/>
</dbReference>
<dbReference type="InterPro" id="IPR013106">
    <property type="entry name" value="Ig_V-set"/>
</dbReference>
<comment type="similarity">
    <text evidence="2">Belongs to the protein kinase superfamily. CAMK Ser/Thr protein kinase family.</text>
</comment>
<feature type="domain" description="Ig-like" evidence="8">
    <location>
        <begin position="733"/>
        <end position="822"/>
    </location>
</feature>
<keyword evidence="5" id="KW-0677">Repeat</keyword>
<comment type="subcellular location">
    <subcellularLocation>
        <location evidence="1">Cytoplasm</location>
        <location evidence="1">Myofibril</location>
        <location evidence="1">Sarcomere</location>
        <location evidence="1">A band</location>
    </subcellularLocation>
</comment>
<keyword evidence="10" id="KW-1185">Reference proteome</keyword>
<evidence type="ECO:0000256" key="7">
    <source>
        <dbReference type="ARBA" id="ARBA00023319"/>
    </source>
</evidence>
<proteinExistence type="inferred from homology"/>
<sequence length="1727" mass="190151">MKISKKKTSLLRVQGTPLPVVRWFKDGEELKPGDGITIESLPDGTNRLTIDKAKIEDQGNYRVEATNPAGSMSSKAPLSVQAPETLKIKKPLQDVTTERGTRILLSVEVEGKPKTVKWYKGTEQVTVTSTTKIEKVSDAEYKLVVENCETSDAGAYRVVLSTESESVESSCTVTVTEKAVKVSLPSFKKGLNDQAVPKGQSLVLEVEVEGQPKKVKWYKNGDELKDAKAEDLGNGKYRLTVPDFKESDIGEYSVTAENEVGEVESKAKVTLETPAELLKGKPEIVSGLVPTTVKQGETATFSVKVKGPVKSVKWYKNGKEVPDAKTVDKGDGTYELTVPNAQKEDAADYKVVVANDAGDAESSAALTVKVPQIEIVKGLADITVPQKQTGTLEIETNKPPKQVKWYKNGKEITPSDKAQPKKVDDNKYQLVIPDAGKDDTADYKVVLTDEDGNTADSSCALTVKLPAGIEITKGLEDTSVPKGQKAVLAIETSKPPKQVKWYKNGKELSPSDKAKPEKVGDNKYQLVIPDTDKEDTADYKVVLTDDDDNTADSSCALTVKLPAGIEITKGLEDTSVPKGQKAILAIETNKPPKQVKWYKNGKELSPSDKAKPEKVILTDDDDNTADSFCSLTVRLPDKEPKIIKGLFDKIIACGLPTIWEVETENEPREVKWYKNGKHLTGEAAEQIKISKIDDNHYTLEIKKCEMDHTGTYKIEVSNDAGKDSSIGKLTVEPQLTFLKPLKDQEITEGENAEFQVETNAKPKTVKWYKNGREIAPDARFVVTEEDTKFKLVIKNATREDAGDFKVVLTNEAGEADSSAKLTVKKAKPGVPKIIKGLEDQVVAKGASLIFEVKVEGEVEEVRWAKNATPITAGTNAVIEKIDDQTYRLTIPKADLGDAGDYTFEAINETGKVCRSSLAASDAKGEVDEKPEIVKGLNDLEVSEGDDEVFKVEVSVPVRTVKWYKNGQEIKPSVHMEPKKISPKKYELAVNRAHLDDGATYKVVLANAAGECDSSAQLTVTKPNILKVLEGLKDVDVDEGQPIELKVKVEGIPKTVKWYKNGNEITPSADLQLKENPETGEYSLLIPQSKKSDGAAYRISLANDKGEVYSGSIAHVKAAKPKEVIKPANFLSPLEDTEVIEGETLTLKCVVAGEPFPEITWTKDGVELEKDDRVTMRVALDGTATLRIRDAKKSDFGQYRITAKNEGGTESSACQVTVKEKGEEPSKPRFIIPLSSCEAEVGSKKMFEVKIRGFPKPTLEWFLNDKPLTLDDRVTVEDLGAGNYCLTIKDIRESDFGTLRCRASNEVGKDECQAEFARSGVRPGREKEDDRYPPRFNVPLWDRRIPINDPLSIECHVDARPTATIEWFKDEKKLESSELIEIRNTPDGACRVRIARFGREEVGVYKCVATNPLGVADTRSTYTVEVKEEEEVVERKEYAPRFNPGLEDKTVNAGQATRLTCTVDAVPKAAIDTDQYRLLLLINISILGDEGAYRCVASNEHGSTNTSCLLTVKVPKAEAKKEGEEPFFTKGLVDMWTDRGETFTMKCAVKGDPFPEIKWYRNGTLLRDTARTTIETSPDRTCSLTVRECTMSDEGIYRCEAENKYGKAKTQATAHVQMSIGKGEAPKIEMGSPPKFIIPLEDQTVLINGVIDLECKVTGQPMPQVKWSKDGGPIWEDSRYQWEVDEAKGTYHLHITSTTLNDEGTYRCVATNESGSATTKNFVMNGGK</sequence>
<feature type="domain" description="Ig-like" evidence="8">
    <location>
        <begin position="83"/>
        <end position="174"/>
    </location>
</feature>
<evidence type="ECO:0000256" key="6">
    <source>
        <dbReference type="ARBA" id="ARBA00023157"/>
    </source>
</evidence>
<dbReference type="SMART" id="SM00409">
    <property type="entry name" value="IG"/>
    <property type="match status" value="17"/>
</dbReference>
<keyword evidence="7" id="KW-0393">Immunoglobulin domain</keyword>
<feature type="domain" description="Ig-like" evidence="8">
    <location>
        <begin position="371"/>
        <end position="462"/>
    </location>
</feature>
<evidence type="ECO:0000313" key="9">
    <source>
        <dbReference type="EMBL" id="KHJ91843.1"/>
    </source>
</evidence>
<evidence type="ECO:0000313" key="10">
    <source>
        <dbReference type="Proteomes" id="UP000053660"/>
    </source>
</evidence>
<evidence type="ECO:0000256" key="1">
    <source>
        <dbReference type="ARBA" id="ARBA00004161"/>
    </source>
</evidence>
<dbReference type="InterPro" id="IPR003598">
    <property type="entry name" value="Ig_sub2"/>
</dbReference>